<keyword evidence="1" id="KW-0732">Signal</keyword>
<feature type="signal peptide" evidence="1">
    <location>
        <begin position="1"/>
        <end position="18"/>
    </location>
</feature>
<evidence type="ECO:0000256" key="1">
    <source>
        <dbReference type="SAM" id="SignalP"/>
    </source>
</evidence>
<accession>A0A238WKT1</accession>
<keyword evidence="3" id="KW-1185">Reference proteome</keyword>
<sequence>MKHVLLIFIIVTFNSTFAQSPKVLVKTNSEGNVSEGSIESLIQAIREGNDIRVGWSLDFDKDGKPDVEHLIDAKFLTILNGHVFNQIDPIYAQAPNAKIPQIQIGNNNIKWMAIIGTNGVLMSRFIIPDIEDQKNEDYKKQLEMMSKVSEDIVETSWYLKS</sequence>
<dbReference type="RefSeq" id="WP_089370456.1">
    <property type="nucleotide sequence ID" value="NZ_BMEP01000003.1"/>
</dbReference>
<evidence type="ECO:0000313" key="3">
    <source>
        <dbReference type="Proteomes" id="UP000198379"/>
    </source>
</evidence>
<name>A0A238WKT1_9FLAO</name>
<dbReference type="AlphaFoldDB" id="A0A238WKT1"/>
<feature type="chain" id="PRO_5012782732" evidence="1">
    <location>
        <begin position="19"/>
        <end position="161"/>
    </location>
</feature>
<protein>
    <submittedName>
        <fullName evidence="2">Uncharacterized protein</fullName>
    </submittedName>
</protein>
<reference evidence="2 3" key="1">
    <citation type="submission" date="2017-06" db="EMBL/GenBank/DDBJ databases">
        <authorList>
            <person name="Kim H.J."/>
            <person name="Triplett B.A."/>
        </authorList>
    </citation>
    <scope>NUCLEOTIDE SEQUENCE [LARGE SCALE GENOMIC DNA]</scope>
    <source>
        <strain evidence="2 3">DSM 25597</strain>
    </source>
</reference>
<evidence type="ECO:0000313" key="2">
    <source>
        <dbReference type="EMBL" id="SNR46923.1"/>
    </source>
</evidence>
<dbReference type="EMBL" id="FZNY01000001">
    <property type="protein sequence ID" value="SNR46923.1"/>
    <property type="molecule type" value="Genomic_DNA"/>
</dbReference>
<dbReference type="Proteomes" id="UP000198379">
    <property type="component" value="Unassembled WGS sequence"/>
</dbReference>
<dbReference type="OrthoDB" id="7554093at2"/>
<organism evidence="2 3">
    <name type="scientific">Dokdonia pacifica</name>
    <dbReference type="NCBI Taxonomy" id="1627892"/>
    <lineage>
        <taxon>Bacteria</taxon>
        <taxon>Pseudomonadati</taxon>
        <taxon>Bacteroidota</taxon>
        <taxon>Flavobacteriia</taxon>
        <taxon>Flavobacteriales</taxon>
        <taxon>Flavobacteriaceae</taxon>
        <taxon>Dokdonia</taxon>
    </lineage>
</organism>
<proteinExistence type="predicted"/>
<gene>
    <name evidence="2" type="ORF">SAMN06265376_1011165</name>
</gene>